<comment type="caution">
    <text evidence="8">The sequence shown here is derived from an EMBL/GenBank/DDBJ whole genome shotgun (WGS) entry which is preliminary data.</text>
</comment>
<comment type="cofactor">
    <cofactor evidence="1">
        <name>[4Fe-4S] cluster</name>
        <dbReference type="ChEBI" id="CHEBI:49883"/>
    </cofactor>
</comment>
<dbReference type="EMBL" id="QNUF01000033">
    <property type="protein sequence ID" value="REC71507.1"/>
    <property type="molecule type" value="Genomic_DNA"/>
</dbReference>
<organism evidence="8 9">
    <name type="scientific">Chryseobacterium rhizosphaerae</name>
    <dbReference type="NCBI Taxonomy" id="395937"/>
    <lineage>
        <taxon>Bacteria</taxon>
        <taxon>Pseudomonadati</taxon>
        <taxon>Bacteroidota</taxon>
        <taxon>Flavobacteriia</taxon>
        <taxon>Flavobacteriales</taxon>
        <taxon>Weeksellaceae</taxon>
        <taxon>Chryseobacterium group</taxon>
        <taxon>Chryseobacterium</taxon>
    </lineage>
</organism>
<evidence type="ECO:0000256" key="6">
    <source>
        <dbReference type="ARBA" id="ARBA00023014"/>
    </source>
</evidence>
<dbReference type="PANTHER" id="PTHR43787">
    <property type="entry name" value="FEMO COFACTOR BIOSYNTHESIS PROTEIN NIFB-RELATED"/>
    <property type="match status" value="1"/>
</dbReference>
<gene>
    <name evidence="8" type="ORF">DRF57_20670</name>
</gene>
<dbReference type="Proteomes" id="UP000256491">
    <property type="component" value="Unassembled WGS sequence"/>
</dbReference>
<feature type="domain" description="Radical SAM core" evidence="7">
    <location>
        <begin position="101"/>
        <end position="242"/>
    </location>
</feature>
<keyword evidence="9" id="KW-1185">Reference proteome</keyword>
<keyword evidence="5" id="KW-0408">Iron</keyword>
<dbReference type="InterPro" id="IPR058240">
    <property type="entry name" value="rSAM_sf"/>
</dbReference>
<evidence type="ECO:0000313" key="8">
    <source>
        <dbReference type="EMBL" id="REC71507.1"/>
    </source>
</evidence>
<dbReference type="SFLD" id="SFLDG01067">
    <property type="entry name" value="SPASM/twitch_domain_containing"/>
    <property type="match status" value="1"/>
</dbReference>
<keyword evidence="4" id="KW-0479">Metal-binding</keyword>
<accession>A0ABX9IF16</accession>
<evidence type="ECO:0000256" key="4">
    <source>
        <dbReference type="ARBA" id="ARBA00022723"/>
    </source>
</evidence>
<dbReference type="CDD" id="cd01335">
    <property type="entry name" value="Radical_SAM"/>
    <property type="match status" value="1"/>
</dbReference>
<dbReference type="NCBIfam" id="TIGR04085">
    <property type="entry name" value="rSAM_more_4Fe4S"/>
    <property type="match status" value="1"/>
</dbReference>
<evidence type="ECO:0000259" key="7">
    <source>
        <dbReference type="Pfam" id="PF04055"/>
    </source>
</evidence>
<name>A0ABX9IF16_9FLAO</name>
<evidence type="ECO:0000256" key="2">
    <source>
        <dbReference type="ARBA" id="ARBA00022485"/>
    </source>
</evidence>
<dbReference type="PANTHER" id="PTHR43787:SF3">
    <property type="entry name" value="ARYLSULFATASE REGULATORY PROTEIN"/>
    <property type="match status" value="1"/>
</dbReference>
<evidence type="ECO:0000256" key="1">
    <source>
        <dbReference type="ARBA" id="ARBA00001966"/>
    </source>
</evidence>
<evidence type="ECO:0000256" key="3">
    <source>
        <dbReference type="ARBA" id="ARBA00022691"/>
    </source>
</evidence>
<sequence length="461" mass="52729">MEVFNPFKNYHMFKNSYYKIKSEVGNDTVLFYSTRSGETMALESHTALLYENENYDDLPENVFSKLLASDLIVPKEENELDEVILENKTSIAESRTLYQVIQPTANCQLGCGYCGQNHTKALLNNEQMDAIVERVKFKLERENNFDALEIGWFGAEPLMALSNIKALTPRLKALADKHNLRYSSKMVTNGLSLKLNVFLDLVKNYHLSFFEITLDGTEEYHDKRRFLKSGEKSYRIILDNLIDIFNYEGFSELNTTVNIRCNVDQTNHDSVTLLIDELNSLGIHKKLSNFYVAPIHSWGNDAHLMSLEIANFADKEIDWVMYSLKKEFNTPVVPSRKKQTCMAIDPKAELIDAYGNIYNCTEISYVPAYDESGYILGNLNRTDPSNLLQERPFVDWNDLIRENKSNSPCHTCKILPICGGACPKTWKEGIFSCPSFKFNMEDRIALSYIIAQKGSEVLSAF</sequence>
<dbReference type="SUPFAM" id="SSF102114">
    <property type="entry name" value="Radical SAM enzymes"/>
    <property type="match status" value="1"/>
</dbReference>
<keyword evidence="3" id="KW-0949">S-adenosyl-L-methionine</keyword>
<dbReference type="InterPro" id="IPR023885">
    <property type="entry name" value="4Fe4S-binding_SPASM_dom"/>
</dbReference>
<dbReference type="InterPro" id="IPR007197">
    <property type="entry name" value="rSAM"/>
</dbReference>
<dbReference type="Gene3D" id="3.20.20.70">
    <property type="entry name" value="Aldolase class I"/>
    <property type="match status" value="1"/>
</dbReference>
<protein>
    <submittedName>
        <fullName evidence="8">SPASM domain-containing protein</fullName>
    </submittedName>
</protein>
<dbReference type="SFLD" id="SFLDS00029">
    <property type="entry name" value="Radical_SAM"/>
    <property type="match status" value="1"/>
</dbReference>
<keyword evidence="2" id="KW-0004">4Fe-4S</keyword>
<dbReference type="InterPro" id="IPR013785">
    <property type="entry name" value="Aldolase_TIM"/>
</dbReference>
<reference evidence="8 9" key="1">
    <citation type="journal article" date="2010" name="Syst. Appl. Microbiol.">
        <title>Four new species of Chryseobacterium from the rhizosphere of coastal sand dune plants, Chryseobacterium elymi sp. nov., Chryseobacterium hagamense sp. nov., Chryseobacterium lathyri sp. nov. and Chryseobacterium rhizosphaerae sp. nov.</title>
        <authorList>
            <person name="Cho S.H."/>
            <person name="Lee K.S."/>
            <person name="Shin D.S."/>
            <person name="Han J.H."/>
            <person name="Park K.S."/>
            <person name="Lee C.H."/>
            <person name="Park K.H."/>
            <person name="Kim S.B."/>
        </authorList>
    </citation>
    <scope>NUCLEOTIDE SEQUENCE [LARGE SCALE GENOMIC DNA]</scope>
    <source>
        <strain evidence="8 9">KCTC 22548</strain>
    </source>
</reference>
<proteinExistence type="predicted"/>
<dbReference type="Pfam" id="PF04055">
    <property type="entry name" value="Radical_SAM"/>
    <property type="match status" value="1"/>
</dbReference>
<evidence type="ECO:0000256" key="5">
    <source>
        <dbReference type="ARBA" id="ARBA00023004"/>
    </source>
</evidence>
<keyword evidence="6" id="KW-0411">Iron-sulfur</keyword>
<evidence type="ECO:0000313" key="9">
    <source>
        <dbReference type="Proteomes" id="UP000256491"/>
    </source>
</evidence>